<accession>A0ABN6L6E3</accession>
<keyword evidence="1" id="KW-0732">Signal</keyword>
<evidence type="ECO:0000313" key="3">
    <source>
        <dbReference type="Proteomes" id="UP001354989"/>
    </source>
</evidence>
<dbReference type="RefSeq" id="WP_338397843.1">
    <property type="nucleotide sequence ID" value="NZ_AP025292.1"/>
</dbReference>
<dbReference type="Proteomes" id="UP001354989">
    <property type="component" value="Chromosome"/>
</dbReference>
<evidence type="ECO:0000313" key="2">
    <source>
        <dbReference type="EMBL" id="BDC98744.1"/>
    </source>
</evidence>
<keyword evidence="3" id="KW-1185">Reference proteome</keyword>
<dbReference type="PROSITE" id="PS51257">
    <property type="entry name" value="PROKAR_LIPOPROTEIN"/>
    <property type="match status" value="1"/>
</dbReference>
<protein>
    <submittedName>
        <fullName evidence="2">Uncharacterized protein</fullName>
    </submittedName>
</protein>
<dbReference type="EMBL" id="AP025292">
    <property type="protein sequence ID" value="BDC98744.1"/>
    <property type="molecule type" value="Genomic_DNA"/>
</dbReference>
<reference evidence="2 3" key="1">
    <citation type="submission" date="2021-12" db="EMBL/GenBank/DDBJ databases">
        <title>Genome sequencing of bacteria with rrn-lacking chromosome and rrn-plasmid.</title>
        <authorList>
            <person name="Anda M."/>
            <person name="Iwasaki W."/>
        </authorList>
    </citation>
    <scope>NUCLEOTIDE SEQUENCE [LARGE SCALE GENOMIC DNA]</scope>
    <source>
        <strain evidence="2 3">NBRC 101262</strain>
    </source>
</reference>
<sequence>MRKFLWPLSVFLAALMLLSCQKEEVKPLEPNENSSVSLSTILRAPSTMDPKITEMNKVTDDAPTLAIAKLLQEGNDQIRKAGMYLNPAGDVSISNEKLGDKSTQGAPFVYNFKVEDKVVAYQVSSNQEVYYHEVFTDEGQIIDAKETKLDKFKQGNLVMGGDSLAWQQDDLGALHYQIAYADEAGARKNQSVTAHFNGTHDIAYAVNDIRQYEIYLNAMGTSGRLKQYSEDGQEVVYEGPWPTPPPPEDFSGVRMPFINDGGLDMGKRTVANMEKHLANDAMRNVFNNMNFVLNKVGELAYYFNPPETAHTSNTPVYGDADLWCLTYEWINEDLNVGIAYQISTSRSDYYHHLMIRPADGSTPYVLTYEGKQSRESLTDCEVFYKNDPAEVMLRMKFKITESRAYYEYLQERANFVDILPLAVDKTNADAEFEWRFRDKKQVDKDFYDLVPADLVQWLKAALKMNGEQGTYDDAFGDSGTWGDQN</sequence>
<proteinExistence type="predicted"/>
<evidence type="ECO:0000256" key="1">
    <source>
        <dbReference type="SAM" id="SignalP"/>
    </source>
</evidence>
<name>A0ABN6L6E3_9BACT</name>
<feature type="chain" id="PRO_5046766741" evidence="1">
    <location>
        <begin position="23"/>
        <end position="485"/>
    </location>
</feature>
<feature type="signal peptide" evidence="1">
    <location>
        <begin position="1"/>
        <end position="22"/>
    </location>
</feature>
<gene>
    <name evidence="2" type="ORF">PEPS_10250</name>
</gene>
<organism evidence="2 3">
    <name type="scientific">Persicobacter psychrovividus</name>
    <dbReference type="NCBI Taxonomy" id="387638"/>
    <lineage>
        <taxon>Bacteria</taxon>
        <taxon>Pseudomonadati</taxon>
        <taxon>Bacteroidota</taxon>
        <taxon>Cytophagia</taxon>
        <taxon>Cytophagales</taxon>
        <taxon>Persicobacteraceae</taxon>
        <taxon>Persicobacter</taxon>
    </lineage>
</organism>